<evidence type="ECO:0000313" key="6">
    <source>
        <dbReference type="EMBL" id="QXB17749.1"/>
    </source>
</evidence>
<evidence type="ECO:0000313" key="5">
    <source>
        <dbReference type="EMBL" id="NJJ03813.1"/>
    </source>
</evidence>
<dbReference type="SMART" id="SM00530">
    <property type="entry name" value="HTH_XRE"/>
    <property type="match status" value="1"/>
</dbReference>
<reference evidence="5 7" key="1">
    <citation type="submission" date="2020-03" db="EMBL/GenBank/DDBJ databases">
        <title>Draft genome sequences of bacterial isolates from the female urobiome.</title>
        <authorList>
            <person name="Miller-Ensminger T."/>
            <person name="Wolfe A.J."/>
            <person name="Putonti C."/>
        </authorList>
    </citation>
    <scope>NUCLEOTIDE SEQUENCE [LARGE SCALE GENOMIC DNA]</scope>
    <source>
        <strain evidence="5 7">UMB8490</strain>
    </source>
</reference>
<evidence type="ECO:0000256" key="3">
    <source>
        <dbReference type="ARBA" id="ARBA00023163"/>
    </source>
</evidence>
<feature type="domain" description="HTH cro/C1-type" evidence="4">
    <location>
        <begin position="21"/>
        <end position="80"/>
    </location>
</feature>
<protein>
    <submittedName>
        <fullName evidence="6">Helix-turn-helix domain-containing protein</fullName>
    </submittedName>
    <submittedName>
        <fullName evidence="5">Helix-turn-helix transcriptional regulator</fullName>
    </submittedName>
</protein>
<dbReference type="PANTHER" id="PTHR46797">
    <property type="entry name" value="HTH-TYPE TRANSCRIPTIONAL REGULATOR"/>
    <property type="match status" value="1"/>
</dbReference>
<dbReference type="PANTHER" id="PTHR46797:SF23">
    <property type="entry name" value="HTH-TYPE TRANSCRIPTIONAL REGULATOR SUTR"/>
    <property type="match status" value="1"/>
</dbReference>
<keyword evidence="3" id="KW-0804">Transcription</keyword>
<dbReference type="GO" id="GO:0003677">
    <property type="term" value="F:DNA binding"/>
    <property type="evidence" value="ECO:0007669"/>
    <property type="project" value="UniProtKB-KW"/>
</dbReference>
<evidence type="ECO:0000259" key="4">
    <source>
        <dbReference type="PROSITE" id="PS50943"/>
    </source>
</evidence>
<dbReference type="PROSITE" id="PS50943">
    <property type="entry name" value="HTH_CROC1"/>
    <property type="match status" value="1"/>
</dbReference>
<keyword evidence="8" id="KW-1185">Reference proteome</keyword>
<dbReference type="GeneID" id="92750002"/>
<evidence type="ECO:0000313" key="8">
    <source>
        <dbReference type="Proteomes" id="UP000683520"/>
    </source>
</evidence>
<evidence type="ECO:0000256" key="2">
    <source>
        <dbReference type="ARBA" id="ARBA00023125"/>
    </source>
</evidence>
<evidence type="ECO:0000256" key="1">
    <source>
        <dbReference type="ARBA" id="ARBA00023015"/>
    </source>
</evidence>
<dbReference type="Gene3D" id="1.10.260.40">
    <property type="entry name" value="lambda repressor-like DNA-binding domains"/>
    <property type="match status" value="1"/>
</dbReference>
<dbReference type="InterPro" id="IPR001387">
    <property type="entry name" value="Cro/C1-type_HTH"/>
</dbReference>
<dbReference type="Pfam" id="PF01381">
    <property type="entry name" value="HTH_3"/>
    <property type="match status" value="1"/>
</dbReference>
<name>A0AAP7CCT0_9CORY</name>
<proteinExistence type="predicted"/>
<keyword evidence="1" id="KW-0805">Transcription regulation</keyword>
<keyword evidence="2" id="KW-0238">DNA-binding</keyword>
<dbReference type="GO" id="GO:0005829">
    <property type="term" value="C:cytosol"/>
    <property type="evidence" value="ECO:0007669"/>
    <property type="project" value="TreeGrafter"/>
</dbReference>
<dbReference type="RefSeq" id="WP_070482389.1">
    <property type="nucleotide sequence ID" value="NZ_CP047198.1"/>
</dbReference>
<sequence>MGELLPDSHWASYALGLGERIRALRIMRGLSQTRLAELAGVSRSLVSNIERNDYNERAADPTLSTLYRIARALHVPPAMLLPGSLDDVDDAYVLQGPDAKVEAIMFQWPRSPYDTARFSTAYLQPGAPRGTPVFSVAEQIQHCTENAVPKKQCASSVATTPA</sequence>
<dbReference type="EMBL" id="JAAUVV010000008">
    <property type="protein sequence ID" value="NJJ03813.1"/>
    <property type="molecule type" value="Genomic_DNA"/>
</dbReference>
<dbReference type="AlphaFoldDB" id="A0AAP7CCT0"/>
<dbReference type="Proteomes" id="UP000591626">
    <property type="component" value="Unassembled WGS sequence"/>
</dbReference>
<dbReference type="Proteomes" id="UP000683520">
    <property type="component" value="Chromosome"/>
</dbReference>
<gene>
    <name evidence="5" type="ORF">HC138_05520</name>
    <name evidence="6" type="ORF">I6L55_07405</name>
</gene>
<dbReference type="GO" id="GO:0003700">
    <property type="term" value="F:DNA-binding transcription factor activity"/>
    <property type="evidence" value="ECO:0007669"/>
    <property type="project" value="TreeGrafter"/>
</dbReference>
<dbReference type="EMBL" id="CP077302">
    <property type="protein sequence ID" value="QXB17749.1"/>
    <property type="molecule type" value="Genomic_DNA"/>
</dbReference>
<dbReference type="CDD" id="cd00093">
    <property type="entry name" value="HTH_XRE"/>
    <property type="match status" value="1"/>
</dbReference>
<organism evidence="5 7">
    <name type="scientific">Corynebacterium coyleae</name>
    <dbReference type="NCBI Taxonomy" id="53374"/>
    <lineage>
        <taxon>Bacteria</taxon>
        <taxon>Bacillati</taxon>
        <taxon>Actinomycetota</taxon>
        <taxon>Actinomycetes</taxon>
        <taxon>Mycobacteriales</taxon>
        <taxon>Corynebacteriaceae</taxon>
        <taxon>Corynebacterium</taxon>
    </lineage>
</organism>
<dbReference type="InterPro" id="IPR010982">
    <property type="entry name" value="Lambda_DNA-bd_dom_sf"/>
</dbReference>
<accession>A0AAP7CCT0</accession>
<dbReference type="InterPro" id="IPR050807">
    <property type="entry name" value="TransReg_Diox_bact_type"/>
</dbReference>
<evidence type="ECO:0000313" key="7">
    <source>
        <dbReference type="Proteomes" id="UP000591626"/>
    </source>
</evidence>
<reference evidence="6 8" key="2">
    <citation type="submission" date="2021-06" db="EMBL/GenBank/DDBJ databases">
        <title>FDA dAtabase for Regulatory Grade micrObial Sequences (FDA-ARGOS): Supporting development and validation of Infectious Disease Dx tests.</title>
        <authorList>
            <person name="Sproer C."/>
            <person name="Gronow S."/>
            <person name="Severitt S."/>
            <person name="Schroder I."/>
            <person name="Tallon L."/>
            <person name="Sadzewicz L."/>
            <person name="Zhao X."/>
            <person name="Boylan J."/>
            <person name="Ott S."/>
            <person name="Bowen H."/>
            <person name="Vavikolanu K."/>
            <person name="Mehta A."/>
            <person name="Aluvathingal J."/>
            <person name="Nadendla S."/>
            <person name="Lowell S."/>
            <person name="Myers T."/>
            <person name="Yan Y."/>
        </authorList>
    </citation>
    <scope>NUCLEOTIDE SEQUENCE [LARGE SCALE GENOMIC DNA]</scope>
    <source>
        <strain evidence="6 8">FDAARGOS 1425</strain>
    </source>
</reference>
<dbReference type="SUPFAM" id="SSF47413">
    <property type="entry name" value="lambda repressor-like DNA-binding domains"/>
    <property type="match status" value="1"/>
</dbReference>